<accession>A0AAV6UVD4</accession>
<gene>
    <name evidence="2" type="ORF">JTE90_000187</name>
</gene>
<sequence length="423" mass="48878">MTLDLEKKDNTVYRLVLTGGPCSGKTTGQARLCTFFENLGWKVYRVPEAATVLLNGGVRFPDLTPDEVRTQNSSKKRMFTAAEKFQENLLKTMMAMEETYFALASTCNRNCLVICDRGTMDASAFIPKDTWEKMLSVNGWNAVQLRDNRYNQVVHLITAANGAEEFYNYEDNSCRFEGMDLARVRDVRAAEAWVGHPYIDVIDNSTDFDTKLRRLIASVCRRIGIDTGDRLATNSHKLKFLVSSVVPDNMFPPFQDFEVVHDYLVTANPKIQARLRKRGQNGIWSYMHTQRRRDINNTQVIEVKRQITHRDYINMLSQRDDKHHRVLKRRRSFMLNNIYMQMDIYKSPCHPRCEGLILLETYTTLTGNELIGRLPEFLNVTKEVTGDPSYSMFNLSFKSEWTPSKLKHENNCVDGAYRTIIEN</sequence>
<evidence type="ECO:0000313" key="2">
    <source>
        <dbReference type="EMBL" id="KAG8187723.1"/>
    </source>
</evidence>
<organism evidence="2 3">
    <name type="scientific">Oedothorax gibbosus</name>
    <dbReference type="NCBI Taxonomy" id="931172"/>
    <lineage>
        <taxon>Eukaryota</taxon>
        <taxon>Metazoa</taxon>
        <taxon>Ecdysozoa</taxon>
        <taxon>Arthropoda</taxon>
        <taxon>Chelicerata</taxon>
        <taxon>Arachnida</taxon>
        <taxon>Araneae</taxon>
        <taxon>Araneomorphae</taxon>
        <taxon>Entelegynae</taxon>
        <taxon>Araneoidea</taxon>
        <taxon>Linyphiidae</taxon>
        <taxon>Erigoninae</taxon>
        <taxon>Oedothorax</taxon>
    </lineage>
</organism>
<dbReference type="GO" id="GO:0035091">
    <property type="term" value="F:phosphatidylinositol binding"/>
    <property type="evidence" value="ECO:0007669"/>
    <property type="project" value="TreeGrafter"/>
</dbReference>
<proteinExistence type="predicted"/>
<name>A0AAV6UVD4_9ARAC</name>
<dbReference type="PANTHER" id="PTHR34932">
    <property type="entry name" value="TRPL TRANSLOCATION DEFECT PROTEIN 14"/>
    <property type="match status" value="1"/>
</dbReference>
<evidence type="ECO:0000313" key="3">
    <source>
        <dbReference type="Proteomes" id="UP000827092"/>
    </source>
</evidence>
<dbReference type="GO" id="GO:0005525">
    <property type="term" value="F:GTP binding"/>
    <property type="evidence" value="ECO:0007669"/>
    <property type="project" value="TreeGrafter"/>
</dbReference>
<dbReference type="EMBL" id="JAFNEN010000262">
    <property type="protein sequence ID" value="KAG8187723.1"/>
    <property type="molecule type" value="Genomic_DNA"/>
</dbReference>
<protein>
    <recommendedName>
        <fullName evidence="1">NadR/Ttd14 AAA domain-containing protein</fullName>
    </recommendedName>
</protein>
<dbReference type="GO" id="GO:0070300">
    <property type="term" value="F:phosphatidic acid binding"/>
    <property type="evidence" value="ECO:0007669"/>
    <property type="project" value="TreeGrafter"/>
</dbReference>
<dbReference type="InterPro" id="IPR053227">
    <property type="entry name" value="TRPL-trafficking_regulator"/>
</dbReference>
<feature type="domain" description="NadR/Ttd14 AAA" evidence="1">
    <location>
        <begin position="14"/>
        <end position="209"/>
    </location>
</feature>
<dbReference type="GO" id="GO:0045494">
    <property type="term" value="P:photoreceptor cell maintenance"/>
    <property type="evidence" value="ECO:0007669"/>
    <property type="project" value="TreeGrafter"/>
</dbReference>
<evidence type="ECO:0000259" key="1">
    <source>
        <dbReference type="Pfam" id="PF13521"/>
    </source>
</evidence>
<dbReference type="PANTHER" id="PTHR34932:SF1">
    <property type="entry name" value="TRPL TRANSLOCATION DEFECT PROTEIN 14"/>
    <property type="match status" value="1"/>
</dbReference>
<dbReference type="InterPro" id="IPR033469">
    <property type="entry name" value="CYTH-like_dom_sf"/>
</dbReference>
<dbReference type="Pfam" id="PF13521">
    <property type="entry name" value="AAA_28"/>
    <property type="match status" value="1"/>
</dbReference>
<reference evidence="2 3" key="1">
    <citation type="journal article" date="2022" name="Nat. Ecol. Evol.">
        <title>A masculinizing supergene underlies an exaggerated male reproductive morph in a spider.</title>
        <authorList>
            <person name="Hendrickx F."/>
            <person name="De Corte Z."/>
            <person name="Sonet G."/>
            <person name="Van Belleghem S.M."/>
            <person name="Kostlbacher S."/>
            <person name="Vangestel C."/>
        </authorList>
    </citation>
    <scope>NUCLEOTIDE SEQUENCE [LARGE SCALE GENOMIC DNA]</scope>
    <source>
        <strain evidence="2">W744_W776</strain>
    </source>
</reference>
<dbReference type="Proteomes" id="UP000827092">
    <property type="component" value="Unassembled WGS sequence"/>
</dbReference>
<dbReference type="FunFam" id="2.40.320.10:FF:000003">
    <property type="entry name" value="Uncharacterized protein, isoform C"/>
    <property type="match status" value="1"/>
</dbReference>
<keyword evidence="3" id="KW-1185">Reference proteome</keyword>
<dbReference type="SUPFAM" id="SSF55154">
    <property type="entry name" value="CYTH-like phosphatases"/>
    <property type="match status" value="1"/>
</dbReference>
<dbReference type="SUPFAM" id="SSF52540">
    <property type="entry name" value="P-loop containing nucleoside triphosphate hydrolases"/>
    <property type="match status" value="1"/>
</dbReference>
<dbReference type="Gene3D" id="2.40.320.10">
    <property type="entry name" value="Hypothetical Protein Pfu-838710-001"/>
    <property type="match status" value="1"/>
</dbReference>
<dbReference type="AlphaFoldDB" id="A0AAV6UVD4"/>
<dbReference type="InterPro" id="IPR027417">
    <property type="entry name" value="P-loop_NTPase"/>
</dbReference>
<dbReference type="Gene3D" id="3.40.50.300">
    <property type="entry name" value="P-loop containing nucleotide triphosphate hydrolases"/>
    <property type="match status" value="1"/>
</dbReference>
<dbReference type="InterPro" id="IPR038727">
    <property type="entry name" value="NadR/Ttd14_AAA_dom"/>
</dbReference>
<comment type="caution">
    <text evidence="2">The sequence shown here is derived from an EMBL/GenBank/DDBJ whole genome shotgun (WGS) entry which is preliminary data.</text>
</comment>